<dbReference type="EMBL" id="WQNE01000001">
    <property type="protein sequence ID" value="MVT71680.1"/>
    <property type="molecule type" value="Genomic_DNA"/>
</dbReference>
<feature type="region of interest" description="Disordered" evidence="1">
    <location>
        <begin position="46"/>
        <end position="65"/>
    </location>
</feature>
<gene>
    <name evidence="2" type="ORF">GPL20_00870</name>
</gene>
<name>A0A844TAK6_9BRAD</name>
<evidence type="ECO:0000256" key="1">
    <source>
        <dbReference type="SAM" id="MobiDB-lite"/>
    </source>
</evidence>
<dbReference type="RefSeq" id="WP_157326920.1">
    <property type="nucleotide sequence ID" value="NZ_JANADL010000002.1"/>
</dbReference>
<keyword evidence="3" id="KW-1185">Reference proteome</keyword>
<dbReference type="AlphaFoldDB" id="A0A844TAK6"/>
<proteinExistence type="predicted"/>
<accession>A0A844TAK6</accession>
<organism evidence="2 3">
    <name type="scientific">Bradyrhizobium cajani</name>
    <dbReference type="NCBI Taxonomy" id="1928661"/>
    <lineage>
        <taxon>Bacteria</taxon>
        <taxon>Pseudomonadati</taxon>
        <taxon>Pseudomonadota</taxon>
        <taxon>Alphaproteobacteria</taxon>
        <taxon>Hyphomicrobiales</taxon>
        <taxon>Nitrobacteraceae</taxon>
        <taxon>Bradyrhizobium</taxon>
    </lineage>
</organism>
<evidence type="ECO:0000313" key="2">
    <source>
        <dbReference type="EMBL" id="MVT71680.1"/>
    </source>
</evidence>
<sequence>MPGDDHHLRRIHDEAAAIARQSAHLRDLLTRSFEILKQPVPDTFLGRKTYEPFPSEPGFPRKRES</sequence>
<protein>
    <submittedName>
        <fullName evidence="2">Uncharacterized protein</fullName>
    </submittedName>
</protein>
<dbReference type="Proteomes" id="UP000449969">
    <property type="component" value="Unassembled WGS sequence"/>
</dbReference>
<reference evidence="2 3" key="1">
    <citation type="submission" date="2019-12" db="EMBL/GenBank/DDBJ databases">
        <title>Draft genome sequences Bradyrhizobium cajani AMBPC1010, Bradyrhizobium pachyrhizi AMBPC1040 and Bradyrhizobium yuanmingense ALSPC3051, three plant growth promoting strains isolated from nodules of Cajanus cajan L. in Dominican Republic.</title>
        <authorList>
            <person name="Flores-Felix J.D."/>
            <person name="Araujo J."/>
            <person name="Diaz-Alcantara C."/>
            <person name="Gonzalez-Andres F."/>
            <person name="Velazquez E."/>
        </authorList>
    </citation>
    <scope>NUCLEOTIDE SEQUENCE [LARGE SCALE GENOMIC DNA]</scope>
    <source>
        <strain evidence="2 3">1010</strain>
    </source>
</reference>
<comment type="caution">
    <text evidence="2">The sequence shown here is derived from an EMBL/GenBank/DDBJ whole genome shotgun (WGS) entry which is preliminary data.</text>
</comment>
<evidence type="ECO:0000313" key="3">
    <source>
        <dbReference type="Proteomes" id="UP000449969"/>
    </source>
</evidence>
<dbReference type="OrthoDB" id="8251778at2"/>